<dbReference type="AlphaFoldDB" id="A0A517Y206"/>
<gene>
    <name evidence="1" type="ORF">ETAA1_57450</name>
</gene>
<dbReference type="Proteomes" id="UP000319576">
    <property type="component" value="Chromosome"/>
</dbReference>
<protein>
    <submittedName>
        <fullName evidence="1">Uncharacterized protein</fullName>
    </submittedName>
</protein>
<dbReference type="RefSeq" id="WP_145243963.1">
    <property type="nucleotide sequence ID" value="NZ_CP036273.1"/>
</dbReference>
<reference evidence="1 2" key="1">
    <citation type="submission" date="2019-02" db="EMBL/GenBank/DDBJ databases">
        <title>Deep-cultivation of Planctomycetes and their phenomic and genomic characterization uncovers novel biology.</title>
        <authorList>
            <person name="Wiegand S."/>
            <person name="Jogler M."/>
            <person name="Boedeker C."/>
            <person name="Pinto D."/>
            <person name="Vollmers J."/>
            <person name="Rivas-Marin E."/>
            <person name="Kohn T."/>
            <person name="Peeters S.H."/>
            <person name="Heuer A."/>
            <person name="Rast P."/>
            <person name="Oberbeckmann S."/>
            <person name="Bunk B."/>
            <person name="Jeske O."/>
            <person name="Meyerdierks A."/>
            <person name="Storesund J.E."/>
            <person name="Kallscheuer N."/>
            <person name="Luecker S."/>
            <person name="Lage O.M."/>
            <person name="Pohl T."/>
            <person name="Merkel B.J."/>
            <person name="Hornburger P."/>
            <person name="Mueller R.-W."/>
            <person name="Bruemmer F."/>
            <person name="Labrenz M."/>
            <person name="Spormann A.M."/>
            <person name="Op den Camp H."/>
            <person name="Overmann J."/>
            <person name="Amann R."/>
            <person name="Jetten M.S.M."/>
            <person name="Mascher T."/>
            <person name="Medema M.H."/>
            <person name="Devos D.P."/>
            <person name="Kaster A.-K."/>
            <person name="Ovreas L."/>
            <person name="Rohde M."/>
            <person name="Galperin M.Y."/>
            <person name="Jogler C."/>
        </authorList>
    </citation>
    <scope>NUCLEOTIDE SEQUENCE [LARGE SCALE GENOMIC DNA]</scope>
    <source>
        <strain evidence="1 2">ETA_A1</strain>
    </source>
</reference>
<dbReference type="KEGG" id="uli:ETAA1_57450"/>
<dbReference type="EMBL" id="CP036273">
    <property type="protein sequence ID" value="QDU23738.1"/>
    <property type="molecule type" value="Genomic_DNA"/>
</dbReference>
<sequence length="150" mass="16366">MGTFLAIYVRVPVAPHVSHRLARYGEAVGEPGSDFCGVELSVVRYQTAARGEFADLAALSTELDTNALLLGFCGITNWFRFGHWRAGRRLRALESVGGDSGSEWKLDEGAPEPWEPESFGALRAGRLEQDIDAHGAAESAARFYRLPGWA</sequence>
<name>A0A517Y206_9BACT</name>
<dbReference type="OrthoDB" id="513130at2"/>
<organism evidence="1 2">
    <name type="scientific">Urbifossiella limnaea</name>
    <dbReference type="NCBI Taxonomy" id="2528023"/>
    <lineage>
        <taxon>Bacteria</taxon>
        <taxon>Pseudomonadati</taxon>
        <taxon>Planctomycetota</taxon>
        <taxon>Planctomycetia</taxon>
        <taxon>Gemmatales</taxon>
        <taxon>Gemmataceae</taxon>
        <taxon>Urbifossiella</taxon>
    </lineage>
</organism>
<evidence type="ECO:0000313" key="2">
    <source>
        <dbReference type="Proteomes" id="UP000319576"/>
    </source>
</evidence>
<evidence type="ECO:0000313" key="1">
    <source>
        <dbReference type="EMBL" id="QDU23738.1"/>
    </source>
</evidence>
<keyword evidence="2" id="KW-1185">Reference proteome</keyword>
<accession>A0A517Y206</accession>
<proteinExistence type="predicted"/>